<dbReference type="EMBL" id="JAAZQD010000002">
    <property type="protein sequence ID" value="NKZ38375.1"/>
    <property type="molecule type" value="Genomic_DNA"/>
</dbReference>
<dbReference type="PANTHER" id="PTHR46268">
    <property type="entry name" value="STRESS RESPONSE PROTEIN NHAX"/>
    <property type="match status" value="1"/>
</dbReference>
<comment type="similarity">
    <text evidence="1">Belongs to the universal stress protein A family.</text>
</comment>
<dbReference type="PANTHER" id="PTHR46268:SF15">
    <property type="entry name" value="UNIVERSAL STRESS PROTEIN HP_0031"/>
    <property type="match status" value="1"/>
</dbReference>
<evidence type="ECO:0000259" key="2">
    <source>
        <dbReference type="Pfam" id="PF00582"/>
    </source>
</evidence>
<feature type="domain" description="UspA" evidence="2">
    <location>
        <begin position="151"/>
        <end position="272"/>
    </location>
</feature>
<dbReference type="Pfam" id="PF00582">
    <property type="entry name" value="Usp"/>
    <property type="match status" value="1"/>
</dbReference>
<dbReference type="AlphaFoldDB" id="A0A846ZJA8"/>
<reference evidence="3 4" key="1">
    <citation type="journal article" date="2017" name="Int. J. Syst. Evol. Microbiol.">
        <title>Oleiagrimonas citrea sp. nov., a marine bacterium isolated from tidal flat sediment and emended description of the genus Oleiagrimonas Fang et al. 2015 and Oleiagrimonas soli.</title>
        <authorList>
            <person name="Yang S.H."/>
            <person name="Seo H.S."/>
            <person name="Seong C.N."/>
            <person name="Kwon K.K."/>
        </authorList>
    </citation>
    <scope>NUCLEOTIDE SEQUENCE [LARGE SCALE GENOMIC DNA]</scope>
    <source>
        <strain evidence="3 4">MEBiC09124</strain>
    </source>
</reference>
<proteinExistence type="inferred from homology"/>
<dbReference type="InterPro" id="IPR006016">
    <property type="entry name" value="UspA"/>
</dbReference>
<dbReference type="Proteomes" id="UP000541636">
    <property type="component" value="Unassembled WGS sequence"/>
</dbReference>
<accession>A0A846ZJA8</accession>
<dbReference type="Gene3D" id="3.40.50.12370">
    <property type="match status" value="1"/>
</dbReference>
<evidence type="ECO:0000256" key="1">
    <source>
        <dbReference type="ARBA" id="ARBA00008791"/>
    </source>
</evidence>
<dbReference type="PRINTS" id="PR01438">
    <property type="entry name" value="UNVRSLSTRESS"/>
</dbReference>
<dbReference type="InterPro" id="IPR006015">
    <property type="entry name" value="Universal_stress_UspA"/>
</dbReference>
<keyword evidence="4" id="KW-1185">Reference proteome</keyword>
<dbReference type="SUPFAM" id="SSF52402">
    <property type="entry name" value="Adenine nucleotide alpha hydrolases-like"/>
    <property type="match status" value="2"/>
</dbReference>
<evidence type="ECO:0000313" key="4">
    <source>
        <dbReference type="Proteomes" id="UP000541636"/>
    </source>
</evidence>
<organism evidence="3 4">
    <name type="scientific">Oleiagrimonas citrea</name>
    <dbReference type="NCBI Taxonomy" id="1665687"/>
    <lineage>
        <taxon>Bacteria</taxon>
        <taxon>Pseudomonadati</taxon>
        <taxon>Pseudomonadota</taxon>
        <taxon>Gammaproteobacteria</taxon>
        <taxon>Lysobacterales</taxon>
        <taxon>Rhodanobacteraceae</taxon>
        <taxon>Oleiagrimonas</taxon>
    </lineage>
</organism>
<comment type="caution">
    <text evidence="3">The sequence shown here is derived from an EMBL/GenBank/DDBJ whole genome shotgun (WGS) entry which is preliminary data.</text>
</comment>
<sequence>MPSMQFLVRVGPDDAPTTALRIAGHVAHRLHAGLDGVQIVPLPPAAFSVPEAVPMQMDTVQRQFTHARERDAWFAQQLESMNLNGRWHAAQGDASTVLCHMAAAYEMLILARSDEHRDTPLGYGTISRSVFGCRCPVLILPEDMTNETCGERIVVAWNGSRESTLALRGARPLLTRATHVRILDGSSDAERVDPMRPPTLHLQEWLDRHDIKATIEPFQPDGASGPAIEARARDDNADLIVMGAWGRSRLAELVLGGATRHLFGQRAFPLLVAH</sequence>
<name>A0A846ZJA8_9GAMM</name>
<dbReference type="CDD" id="cd00293">
    <property type="entry name" value="USP-like"/>
    <property type="match status" value="1"/>
</dbReference>
<protein>
    <submittedName>
        <fullName evidence="3">Universal stress protein</fullName>
    </submittedName>
</protein>
<gene>
    <name evidence="3" type="ORF">HF690_05310</name>
</gene>
<evidence type="ECO:0000313" key="3">
    <source>
        <dbReference type="EMBL" id="NKZ38375.1"/>
    </source>
</evidence>
<dbReference type="RefSeq" id="WP_146742280.1">
    <property type="nucleotide sequence ID" value="NZ_JAAZQD010000002.1"/>
</dbReference>